<keyword evidence="1 4" id="KW-0812">Transmembrane</keyword>
<feature type="transmembrane region" description="Helical" evidence="1">
    <location>
        <begin position="151"/>
        <end position="170"/>
    </location>
</feature>
<dbReference type="EMBL" id="CAMXCT020002646">
    <property type="protein sequence ID" value="CAL1152897.1"/>
    <property type="molecule type" value="Genomic_DNA"/>
</dbReference>
<organism evidence="2">
    <name type="scientific">Cladocopium goreaui</name>
    <dbReference type="NCBI Taxonomy" id="2562237"/>
    <lineage>
        <taxon>Eukaryota</taxon>
        <taxon>Sar</taxon>
        <taxon>Alveolata</taxon>
        <taxon>Dinophyceae</taxon>
        <taxon>Suessiales</taxon>
        <taxon>Symbiodiniaceae</taxon>
        <taxon>Cladocopium</taxon>
    </lineage>
</organism>
<gene>
    <name evidence="2" type="ORF">C1SCF055_LOCUS25713</name>
</gene>
<dbReference type="Pfam" id="PF05608">
    <property type="entry name" value="RTE1"/>
    <property type="match status" value="1"/>
</dbReference>
<evidence type="ECO:0000313" key="2">
    <source>
        <dbReference type="EMBL" id="CAI3999522.1"/>
    </source>
</evidence>
<sequence length="171" mass="18849">MDAPCPISKFDSANGIFPECIVWTWIAGCTQCTAGIVGHMGITNSRGEVWELIGVGAEQNHGRLAFGPIVRYIPLSPKLIGRGTCDEGIQRAIEKYRQQSCSPTNNCHCFVACCLSEMRYLYFPFWGCIWPLLAVMMWICGLFPCRWQSPACLLSTAVATAAVVAIIVLLR</sequence>
<dbReference type="Proteomes" id="UP001152797">
    <property type="component" value="Unassembled WGS sequence"/>
</dbReference>
<dbReference type="InterPro" id="IPR008496">
    <property type="entry name" value="TMEM222/RTE1"/>
</dbReference>
<evidence type="ECO:0000313" key="5">
    <source>
        <dbReference type="Proteomes" id="UP001152797"/>
    </source>
</evidence>
<reference evidence="3" key="2">
    <citation type="submission" date="2024-04" db="EMBL/GenBank/DDBJ databases">
        <authorList>
            <person name="Chen Y."/>
            <person name="Shah S."/>
            <person name="Dougan E. K."/>
            <person name="Thang M."/>
            <person name="Chan C."/>
        </authorList>
    </citation>
    <scope>NUCLEOTIDE SEQUENCE [LARGE SCALE GENOMIC DNA]</scope>
</reference>
<comment type="caution">
    <text evidence="2">The sequence shown here is derived from an EMBL/GenBank/DDBJ whole genome shotgun (WGS) entry which is preliminary data.</text>
</comment>
<accession>A0A9P1CYS1</accession>
<dbReference type="PANTHER" id="PTHR20921">
    <property type="entry name" value="TRANSMEMBRANE PROTEIN 222"/>
    <property type="match status" value="1"/>
</dbReference>
<reference evidence="2" key="1">
    <citation type="submission" date="2022-10" db="EMBL/GenBank/DDBJ databases">
        <authorList>
            <person name="Chen Y."/>
            <person name="Dougan E. K."/>
            <person name="Chan C."/>
            <person name="Rhodes N."/>
            <person name="Thang M."/>
        </authorList>
    </citation>
    <scope>NUCLEOTIDE SEQUENCE</scope>
</reference>
<keyword evidence="1" id="KW-1133">Transmembrane helix</keyword>
<proteinExistence type="predicted"/>
<name>A0A9P1CYS1_9DINO</name>
<feature type="transmembrane region" description="Helical" evidence="1">
    <location>
        <begin position="120"/>
        <end position="139"/>
    </location>
</feature>
<dbReference type="EMBL" id="CAMXCT030002646">
    <property type="protein sequence ID" value="CAL4786834.1"/>
    <property type="molecule type" value="Genomic_DNA"/>
</dbReference>
<dbReference type="EMBL" id="CAMXCT010002646">
    <property type="protein sequence ID" value="CAI3999522.1"/>
    <property type="molecule type" value="Genomic_DNA"/>
</dbReference>
<keyword evidence="1" id="KW-0472">Membrane</keyword>
<keyword evidence="5" id="KW-1185">Reference proteome</keyword>
<evidence type="ECO:0000313" key="3">
    <source>
        <dbReference type="EMBL" id="CAL1152897.1"/>
    </source>
</evidence>
<protein>
    <submittedName>
        <fullName evidence="4">Transmembrane protein 222</fullName>
    </submittedName>
</protein>
<dbReference type="OrthoDB" id="267284at2759"/>
<evidence type="ECO:0000256" key="1">
    <source>
        <dbReference type="SAM" id="Phobius"/>
    </source>
</evidence>
<evidence type="ECO:0000313" key="4">
    <source>
        <dbReference type="EMBL" id="CAL4786834.1"/>
    </source>
</evidence>
<dbReference type="PANTHER" id="PTHR20921:SF0">
    <property type="entry name" value="TRANSMEMBRANE PROTEIN 222"/>
    <property type="match status" value="1"/>
</dbReference>
<dbReference type="AlphaFoldDB" id="A0A9P1CYS1"/>